<dbReference type="PANTHER" id="PTHR44196">
    <property type="entry name" value="DEHYDROGENASE/REDUCTASE SDR FAMILY MEMBER 7B"/>
    <property type="match status" value="1"/>
</dbReference>
<dbReference type="PRINTS" id="PR00081">
    <property type="entry name" value="GDHRDH"/>
</dbReference>
<keyword evidence="2" id="KW-0560">Oxidoreductase</keyword>
<dbReference type="KEGG" id="swf:E3E12_08055"/>
<dbReference type="PANTHER" id="PTHR44196:SF1">
    <property type="entry name" value="DEHYDROGENASE_REDUCTASE SDR FAMILY MEMBER 7B"/>
    <property type="match status" value="1"/>
</dbReference>
<evidence type="ECO:0000256" key="2">
    <source>
        <dbReference type="ARBA" id="ARBA00023002"/>
    </source>
</evidence>
<sequence>MTETTSPSGKDVRHHILITGGSSGIGAALAELYARPGVAITLWGRNQERLQKTAEACRAKGALAEGVVVDLTNPEAAVEAFIRADSERPVDVLINSAGLADIRPEGALTEPAEQAIAMSQVNFTTPVALGCEAGERMARRGYGRIAFLGSVASFHDLPLATVYAGSKAGLGRFSTALHAALHPHNVAVTLIAPGFIDTPMSQRLEGDQPLLVPVPVAARKIKRAIDQGRATLVFPWAFQLTRFVEAILPRPFVHFVLRKLDVMQHPSTH</sequence>
<comment type="similarity">
    <text evidence="1 3">Belongs to the short-chain dehydrogenases/reductases (SDR) family.</text>
</comment>
<name>A0A4Y6U9J9_9PROT</name>
<dbReference type="EMBL" id="CP038231">
    <property type="protein sequence ID" value="QDH14149.1"/>
    <property type="molecule type" value="Genomic_DNA"/>
</dbReference>
<dbReference type="GO" id="GO:0016020">
    <property type="term" value="C:membrane"/>
    <property type="evidence" value="ECO:0007669"/>
    <property type="project" value="TreeGrafter"/>
</dbReference>
<dbReference type="PROSITE" id="PS00061">
    <property type="entry name" value="ADH_SHORT"/>
    <property type="match status" value="1"/>
</dbReference>
<dbReference type="GO" id="GO:0016491">
    <property type="term" value="F:oxidoreductase activity"/>
    <property type="evidence" value="ECO:0007669"/>
    <property type="project" value="UniProtKB-KW"/>
</dbReference>
<dbReference type="Proteomes" id="UP000318709">
    <property type="component" value="Chromosome"/>
</dbReference>
<dbReference type="Gene3D" id="3.40.50.720">
    <property type="entry name" value="NAD(P)-binding Rossmann-like Domain"/>
    <property type="match status" value="1"/>
</dbReference>
<dbReference type="OrthoDB" id="335726at2"/>
<evidence type="ECO:0000256" key="3">
    <source>
        <dbReference type="RuleBase" id="RU000363"/>
    </source>
</evidence>
<dbReference type="SUPFAM" id="SSF51735">
    <property type="entry name" value="NAD(P)-binding Rossmann-fold domains"/>
    <property type="match status" value="1"/>
</dbReference>
<dbReference type="AlphaFoldDB" id="A0A4Y6U9J9"/>
<dbReference type="RefSeq" id="WP_141443853.1">
    <property type="nucleotide sequence ID" value="NZ_CP038231.1"/>
</dbReference>
<dbReference type="Pfam" id="PF00106">
    <property type="entry name" value="adh_short"/>
    <property type="match status" value="1"/>
</dbReference>
<dbReference type="PRINTS" id="PR00080">
    <property type="entry name" value="SDRFAMILY"/>
</dbReference>
<dbReference type="InterPro" id="IPR036291">
    <property type="entry name" value="NAD(P)-bd_dom_sf"/>
</dbReference>
<organism evidence="4 5">
    <name type="scientific">Formicincola oecophyllae</name>
    <dbReference type="NCBI Taxonomy" id="2558361"/>
    <lineage>
        <taxon>Bacteria</taxon>
        <taxon>Pseudomonadati</taxon>
        <taxon>Pseudomonadota</taxon>
        <taxon>Alphaproteobacteria</taxon>
        <taxon>Acetobacterales</taxon>
        <taxon>Acetobacteraceae</taxon>
        <taxon>Formicincola</taxon>
    </lineage>
</organism>
<gene>
    <name evidence="4" type="ORF">E3E12_08055</name>
</gene>
<evidence type="ECO:0000313" key="4">
    <source>
        <dbReference type="EMBL" id="QDH14149.1"/>
    </source>
</evidence>
<accession>A0A4Y6U9J9</accession>
<reference evidence="4 5" key="1">
    <citation type="submission" date="2019-03" db="EMBL/GenBank/DDBJ databases">
        <title>The complete genome sequence of Swingsia_sp. F3b2 LMG30590(T).</title>
        <authorList>
            <person name="Chua K.-O."/>
            <person name="Chan K.-G."/>
            <person name="See-Too W.-S."/>
        </authorList>
    </citation>
    <scope>NUCLEOTIDE SEQUENCE [LARGE SCALE GENOMIC DNA]</scope>
    <source>
        <strain evidence="4 5">F3b2</strain>
    </source>
</reference>
<protein>
    <submittedName>
        <fullName evidence="4">SDR family NAD(P)-dependent oxidoreductase</fullName>
    </submittedName>
</protein>
<dbReference type="InterPro" id="IPR020904">
    <property type="entry name" value="Sc_DH/Rdtase_CS"/>
</dbReference>
<proteinExistence type="inferred from homology"/>
<evidence type="ECO:0000256" key="1">
    <source>
        <dbReference type="ARBA" id="ARBA00006484"/>
    </source>
</evidence>
<evidence type="ECO:0000313" key="5">
    <source>
        <dbReference type="Proteomes" id="UP000318709"/>
    </source>
</evidence>
<dbReference type="InterPro" id="IPR002347">
    <property type="entry name" value="SDR_fam"/>
</dbReference>
<keyword evidence="5" id="KW-1185">Reference proteome</keyword>